<feature type="region of interest" description="Disordered" evidence="1">
    <location>
        <begin position="685"/>
        <end position="704"/>
    </location>
</feature>
<dbReference type="OMA" id="ATMQAWT"/>
<dbReference type="AlphaFoldDB" id="A0A0N0VF03"/>
<dbReference type="GeneID" id="26905540"/>
<organism evidence="2 3">
    <name type="scientific">Leptomonas pyrrhocoris</name>
    <name type="common">Firebug parasite</name>
    <dbReference type="NCBI Taxonomy" id="157538"/>
    <lineage>
        <taxon>Eukaryota</taxon>
        <taxon>Discoba</taxon>
        <taxon>Euglenozoa</taxon>
        <taxon>Kinetoplastea</taxon>
        <taxon>Metakinetoplastina</taxon>
        <taxon>Trypanosomatida</taxon>
        <taxon>Trypanosomatidae</taxon>
        <taxon>Leishmaniinae</taxon>
        <taxon>Leptomonas</taxon>
    </lineage>
</organism>
<feature type="region of interest" description="Disordered" evidence="1">
    <location>
        <begin position="284"/>
        <end position="303"/>
    </location>
</feature>
<name>A0A0N0VF03_LEPPY</name>
<keyword evidence="3" id="KW-1185">Reference proteome</keyword>
<comment type="caution">
    <text evidence="2">The sequence shown here is derived from an EMBL/GenBank/DDBJ whole genome shotgun (WGS) entry which is preliminary data.</text>
</comment>
<proteinExistence type="predicted"/>
<evidence type="ECO:0000313" key="2">
    <source>
        <dbReference type="EMBL" id="KPA79401.1"/>
    </source>
</evidence>
<gene>
    <name evidence="2" type="ORF">ABB37_05250</name>
</gene>
<dbReference type="VEuPathDB" id="TriTrypDB:LpyrH10_10_0190"/>
<feature type="compositionally biased region" description="Basic and acidic residues" evidence="1">
    <location>
        <begin position="284"/>
        <end position="300"/>
    </location>
</feature>
<sequence>MEITEEDAHALSWAFSAPPAEGVPALEKIAAQIASLDEVSLHDVSHIETTLTSSNVDARELMTSLVSTTPSFTSPAQLALYVVIAARVYVALFAETVTRRRRLADANAVSITDGRSTVAEGNSDPVSSVVGLALPTMRSWSRDLIAVMIRSILPQLCLRDAQTHTLSTSQHLRNGVPLSPFSEGICEEVNPDGGTDNAERQHLLLLEALADYNVPHALAHLVNAVYRTTRDNTVCPLLLSTYAALYQMESYIERADNTVGTALSTGASLREWRLRFLREVDGAPREKKEKKMDASAEAKPTRPANAASSLDAAVVELRSLIGELVHTLLVEDVDDMWSFAIVHLHGPVFPSISDATMFSTDLERGVAPPDTTAALLAREREEEMDAYTLVETDDVDELGRGNIDVEMSSSFELGLPSPLSRQGALLLIVDVLRDARVCPAALYSMSATSLLLCVADALPVALTCTCRAALMRYLLLLHDIVAAIPKYSVDCVGEQHAHGAQPTPSMGSVFTLNNTQAFDACLTRRYEALFAIEKELLSVSALCPSDEHRRAARVIALELLERLTEEPRVRMHLSLLTLCPYPSIARFFLERLLEDWWAQEPQNRVRTADTAAAVAGASPAASALSSPLSSMAPMGLGGCMVAFLQHVVGGTQGFLDPLVVALNFVRVAASRQRWIRDIGQNAARRSAPLGQQQQQQNNDHEPSAHRGWAQLFDVVTRDVLPRCEELMNVPDAPASSPFSAPPLSPLDAFSLRCAVDGVKTALS</sequence>
<reference evidence="2 3" key="1">
    <citation type="submission" date="2015-07" db="EMBL/GenBank/DDBJ databases">
        <title>High-quality genome of monoxenous trypanosomatid Leptomonas pyrrhocoris.</title>
        <authorList>
            <person name="Flegontov P."/>
            <person name="Butenko A."/>
            <person name="Firsov S."/>
            <person name="Vlcek C."/>
            <person name="Logacheva M.D."/>
            <person name="Field M."/>
            <person name="Filatov D."/>
            <person name="Flegontova O."/>
            <person name="Gerasimov E."/>
            <person name="Jackson A.P."/>
            <person name="Kelly S."/>
            <person name="Opperdoes F."/>
            <person name="O'Reilly A."/>
            <person name="Votypka J."/>
            <person name="Yurchenko V."/>
            <person name="Lukes J."/>
        </authorList>
    </citation>
    <scope>NUCLEOTIDE SEQUENCE [LARGE SCALE GENOMIC DNA]</scope>
    <source>
        <strain evidence="2">H10</strain>
    </source>
</reference>
<dbReference type="Proteomes" id="UP000037923">
    <property type="component" value="Unassembled WGS sequence"/>
</dbReference>
<evidence type="ECO:0000256" key="1">
    <source>
        <dbReference type="SAM" id="MobiDB-lite"/>
    </source>
</evidence>
<dbReference type="RefSeq" id="XP_015657840.1">
    <property type="nucleotide sequence ID" value="XM_015803198.1"/>
</dbReference>
<dbReference type="EMBL" id="LGTL01000010">
    <property type="protein sequence ID" value="KPA79401.1"/>
    <property type="molecule type" value="Genomic_DNA"/>
</dbReference>
<accession>A0A0N0VF03</accession>
<protein>
    <submittedName>
        <fullName evidence="2">Uncharacterized protein</fullName>
    </submittedName>
</protein>
<evidence type="ECO:0000313" key="3">
    <source>
        <dbReference type="Proteomes" id="UP000037923"/>
    </source>
</evidence>
<dbReference type="OrthoDB" id="273432at2759"/>